<evidence type="ECO:0000256" key="6">
    <source>
        <dbReference type="PROSITE-ProRule" id="PRU00175"/>
    </source>
</evidence>
<name>A0ABN8RVU0_9CNID</name>
<proteinExistence type="predicted"/>
<dbReference type="Proteomes" id="UP001159427">
    <property type="component" value="Unassembled WGS sequence"/>
</dbReference>
<dbReference type="InterPro" id="IPR024763">
    <property type="entry name" value="VPS11_C"/>
</dbReference>
<evidence type="ECO:0000256" key="4">
    <source>
        <dbReference type="ARBA" id="ARBA00022833"/>
    </source>
</evidence>
<dbReference type="PANTHER" id="PTHR23323:SF24">
    <property type="entry name" value="VACUOLAR PROTEIN SORTING-ASSOCIATED PROTEIN 11 HOMOLOG"/>
    <property type="match status" value="1"/>
</dbReference>
<dbReference type="Gene3D" id="3.30.40.10">
    <property type="entry name" value="Zinc/RING finger domain, C3HC4 (zinc finger)"/>
    <property type="match status" value="1"/>
</dbReference>
<dbReference type="SUPFAM" id="SSF57850">
    <property type="entry name" value="RING/U-box"/>
    <property type="match status" value="1"/>
</dbReference>
<feature type="domain" description="RING-type" evidence="7">
    <location>
        <begin position="43"/>
        <end position="81"/>
    </location>
</feature>
<comment type="caution">
    <text evidence="8">The sequence shown here is derived from an EMBL/GenBank/DDBJ whole genome shotgun (WGS) entry which is preliminary data.</text>
</comment>
<accession>A0ABN8RVU0</accession>
<organism evidence="8 9">
    <name type="scientific">Porites evermanni</name>
    <dbReference type="NCBI Taxonomy" id="104178"/>
    <lineage>
        <taxon>Eukaryota</taxon>
        <taxon>Metazoa</taxon>
        <taxon>Cnidaria</taxon>
        <taxon>Anthozoa</taxon>
        <taxon>Hexacorallia</taxon>
        <taxon>Scleractinia</taxon>
        <taxon>Fungiina</taxon>
        <taxon>Poritidae</taxon>
        <taxon>Porites</taxon>
    </lineage>
</organism>
<reference evidence="8 9" key="1">
    <citation type="submission" date="2022-05" db="EMBL/GenBank/DDBJ databases">
        <authorList>
            <consortium name="Genoscope - CEA"/>
            <person name="William W."/>
        </authorList>
    </citation>
    <scope>NUCLEOTIDE SEQUENCE [LARGE SCALE GENOMIC DNA]</scope>
</reference>
<comment type="subcellular location">
    <subcellularLocation>
        <location evidence="1">Late endosome membrane</location>
        <topology evidence="1">Peripheral membrane protein</topology>
        <orientation evidence="1">Cytoplasmic side</orientation>
    </subcellularLocation>
</comment>
<dbReference type="PROSITE" id="PS50089">
    <property type="entry name" value="ZF_RING_2"/>
    <property type="match status" value="1"/>
</dbReference>
<keyword evidence="2" id="KW-0479">Metal-binding</keyword>
<dbReference type="CDD" id="cd16688">
    <property type="entry name" value="RING-H2_Vps11"/>
    <property type="match status" value="1"/>
</dbReference>
<dbReference type="SMART" id="SM00184">
    <property type="entry name" value="RING"/>
    <property type="match status" value="1"/>
</dbReference>
<keyword evidence="3 6" id="KW-0863">Zinc-finger</keyword>
<keyword evidence="4" id="KW-0862">Zinc</keyword>
<sequence length="159" mass="18509">QQSTQFAFQDERYIRQYREETDKMRKEIKELKTSAKIFQGAKCSVCSRPLDLPAVHFLCQHSFHQICFEGYAESDNECPICAPENRKVLDIIRQQEQAKDIHEQFHHQLERAQDGFSVVAEYYGRGVFNKVTLVTDHSASRGRLSQEAAVDQRERLLDS</sequence>
<evidence type="ECO:0000313" key="9">
    <source>
        <dbReference type="Proteomes" id="UP001159427"/>
    </source>
</evidence>
<evidence type="ECO:0000259" key="7">
    <source>
        <dbReference type="PROSITE" id="PS50089"/>
    </source>
</evidence>
<dbReference type="Pfam" id="PF12451">
    <property type="entry name" value="VPS11_C"/>
    <property type="match status" value="1"/>
</dbReference>
<gene>
    <name evidence="8" type="ORF">PEVE_00013796</name>
</gene>
<dbReference type="PANTHER" id="PTHR23323">
    <property type="entry name" value="VACUOLAR PROTEIN SORTING-ASSOCIATED PROTEIN"/>
    <property type="match status" value="1"/>
</dbReference>
<evidence type="ECO:0000256" key="5">
    <source>
        <dbReference type="ARBA" id="ARBA00023136"/>
    </source>
</evidence>
<evidence type="ECO:0000256" key="3">
    <source>
        <dbReference type="ARBA" id="ARBA00022771"/>
    </source>
</evidence>
<keyword evidence="5" id="KW-0472">Membrane</keyword>
<evidence type="ECO:0000256" key="1">
    <source>
        <dbReference type="ARBA" id="ARBA00004492"/>
    </source>
</evidence>
<dbReference type="EMBL" id="CALNXI010002021">
    <property type="protein sequence ID" value="CAH3181682.1"/>
    <property type="molecule type" value="Genomic_DNA"/>
</dbReference>
<evidence type="ECO:0000256" key="2">
    <source>
        <dbReference type="ARBA" id="ARBA00022723"/>
    </source>
</evidence>
<protein>
    <recommendedName>
        <fullName evidence="7">RING-type domain-containing protein</fullName>
    </recommendedName>
</protein>
<keyword evidence="9" id="KW-1185">Reference proteome</keyword>
<dbReference type="InterPro" id="IPR001841">
    <property type="entry name" value="Znf_RING"/>
</dbReference>
<dbReference type="InterPro" id="IPR015422">
    <property type="entry name" value="PyrdxlP-dep_Trfase_small"/>
</dbReference>
<dbReference type="Pfam" id="PF13923">
    <property type="entry name" value="zf-C3HC4_2"/>
    <property type="match status" value="1"/>
</dbReference>
<evidence type="ECO:0000313" key="8">
    <source>
        <dbReference type="EMBL" id="CAH3181682.1"/>
    </source>
</evidence>
<feature type="non-terminal residue" evidence="8">
    <location>
        <position position="1"/>
    </location>
</feature>
<dbReference type="Gene3D" id="3.90.1150.10">
    <property type="entry name" value="Aspartate Aminotransferase, domain 1"/>
    <property type="match status" value="1"/>
</dbReference>
<dbReference type="InterPro" id="IPR013083">
    <property type="entry name" value="Znf_RING/FYVE/PHD"/>
</dbReference>